<dbReference type="InterPro" id="IPR050406">
    <property type="entry name" value="FGGY_Carb_Kinase"/>
</dbReference>
<feature type="domain" description="Carbohydrate kinase FGGY N-terminal" evidence="6">
    <location>
        <begin position="10"/>
        <end position="252"/>
    </location>
</feature>
<dbReference type="EMBL" id="SMFZ01000001">
    <property type="protein sequence ID" value="TCK27029.1"/>
    <property type="molecule type" value="Genomic_DNA"/>
</dbReference>
<dbReference type="InterPro" id="IPR018484">
    <property type="entry name" value="FGGY_N"/>
</dbReference>
<dbReference type="SUPFAM" id="SSF53067">
    <property type="entry name" value="Actin-like ATPase domain"/>
    <property type="match status" value="2"/>
</dbReference>
<gene>
    <name evidence="8" type="ORF">EV378_2883</name>
</gene>
<dbReference type="OrthoDB" id="9782710at2"/>
<proteinExistence type="inferred from homology"/>
<dbReference type="Pfam" id="PF02782">
    <property type="entry name" value="FGGY_C"/>
    <property type="match status" value="1"/>
</dbReference>
<feature type="domain" description="Carbohydrate kinase FGGY C-terminal" evidence="7">
    <location>
        <begin position="266"/>
        <end position="444"/>
    </location>
</feature>
<dbReference type="InterPro" id="IPR043129">
    <property type="entry name" value="ATPase_NBD"/>
</dbReference>
<dbReference type="AlphaFoldDB" id="A0A4R1I3D2"/>
<dbReference type="InterPro" id="IPR018485">
    <property type="entry name" value="FGGY_C"/>
</dbReference>
<evidence type="ECO:0000256" key="1">
    <source>
        <dbReference type="ARBA" id="ARBA00009156"/>
    </source>
</evidence>
<dbReference type="PANTHER" id="PTHR43095:SF5">
    <property type="entry name" value="XYLULOSE KINASE"/>
    <property type="match status" value="1"/>
</dbReference>
<dbReference type="CDD" id="cd07804">
    <property type="entry name" value="ASKHA_NBD_FGGY_RrXK-like"/>
    <property type="match status" value="1"/>
</dbReference>
<evidence type="ECO:0000256" key="5">
    <source>
        <dbReference type="RuleBase" id="RU003733"/>
    </source>
</evidence>
<dbReference type="Gene3D" id="3.30.420.40">
    <property type="match status" value="2"/>
</dbReference>
<accession>A0A4R1I3D2</accession>
<keyword evidence="3 5" id="KW-0808">Transferase</keyword>
<name>A0A4R1I3D2_PSEEN</name>
<reference evidence="8 9" key="1">
    <citation type="submission" date="2019-03" db="EMBL/GenBank/DDBJ databases">
        <title>Sequencing the genomes of 1000 actinobacteria strains.</title>
        <authorList>
            <person name="Klenk H.-P."/>
        </authorList>
    </citation>
    <scope>NUCLEOTIDE SEQUENCE [LARGE SCALE GENOMIC DNA]</scope>
    <source>
        <strain evidence="8 9">DSM 44969</strain>
    </source>
</reference>
<comment type="similarity">
    <text evidence="1 5">Belongs to the FGGY kinase family.</text>
</comment>
<evidence type="ECO:0000256" key="3">
    <source>
        <dbReference type="ARBA" id="ARBA00022679"/>
    </source>
</evidence>
<dbReference type="PROSITE" id="PS00445">
    <property type="entry name" value="FGGY_KINASES_2"/>
    <property type="match status" value="1"/>
</dbReference>
<dbReference type="InterPro" id="IPR000577">
    <property type="entry name" value="Carb_kinase_FGGY"/>
</dbReference>
<evidence type="ECO:0000259" key="7">
    <source>
        <dbReference type="Pfam" id="PF02782"/>
    </source>
</evidence>
<organism evidence="8 9">
    <name type="scientific">Pseudonocardia endophytica</name>
    <dbReference type="NCBI Taxonomy" id="401976"/>
    <lineage>
        <taxon>Bacteria</taxon>
        <taxon>Bacillati</taxon>
        <taxon>Actinomycetota</taxon>
        <taxon>Actinomycetes</taxon>
        <taxon>Pseudonocardiales</taxon>
        <taxon>Pseudonocardiaceae</taxon>
        <taxon>Pseudonocardia</taxon>
    </lineage>
</organism>
<keyword evidence="4 5" id="KW-0418">Kinase</keyword>
<dbReference type="GO" id="GO:0016301">
    <property type="term" value="F:kinase activity"/>
    <property type="evidence" value="ECO:0007669"/>
    <property type="project" value="UniProtKB-KW"/>
</dbReference>
<keyword evidence="2" id="KW-0859">Xylose metabolism</keyword>
<keyword evidence="9" id="KW-1185">Reference proteome</keyword>
<dbReference type="RefSeq" id="WP_132425175.1">
    <property type="nucleotide sequence ID" value="NZ_SMFZ01000001.1"/>
</dbReference>
<sequence>MDTASTGALFLGIDLGTGSVKGTLTTVDGDVVATTTRPVTVQRPQPGFVEMDATTQWWDTVCSIARELADVADGRTVAAVGVSGLGPCLVMTGDDLEPLHPAILYGVDFRAEEQIASINAALGAAAVFERCGKDLSSQAVGPKLAWVREQLPEVWEKATRWFGSHSFVVARLTGEWVLDHHTASQVDPFYDLAARDWAGDWIAELLGDLSLPRLGWPHEIAGHLRPDAAEATGLPVGTPVVFGTVDAWAEAFSVGARRPGDLMLMYGSTMFMIQVLPSAASSPGLWTTCGVEPDSYTLAAGMSAGGSLVTWTHDLVGGAPYDELISEARAIPPGSGGLLVLPYFAGERSPIYDASARGVVVGLTLEHGRGHLFRAAYEGVAHGIRQNLEVMAGVVGRPERVIAVGGGVQGGLWTQIVSDVLGVPQELPAVTVGASYGDALLAAIGTGAVPPSTDWTRAAEIVRPDPDAAALHDRFHESYRTLYPATREHMHAMAAAQQDGS</sequence>
<dbReference type="InterPro" id="IPR018483">
    <property type="entry name" value="Carb_kinase_FGGY_CS"/>
</dbReference>
<dbReference type="PIRSF" id="PIRSF000538">
    <property type="entry name" value="GlpK"/>
    <property type="match status" value="1"/>
</dbReference>
<dbReference type="Pfam" id="PF00370">
    <property type="entry name" value="FGGY_N"/>
    <property type="match status" value="1"/>
</dbReference>
<evidence type="ECO:0000256" key="2">
    <source>
        <dbReference type="ARBA" id="ARBA00022629"/>
    </source>
</evidence>
<dbReference type="GO" id="GO:0016773">
    <property type="term" value="F:phosphotransferase activity, alcohol group as acceptor"/>
    <property type="evidence" value="ECO:0007669"/>
    <property type="project" value="InterPro"/>
</dbReference>
<evidence type="ECO:0000313" key="9">
    <source>
        <dbReference type="Proteomes" id="UP000295560"/>
    </source>
</evidence>
<evidence type="ECO:0000256" key="4">
    <source>
        <dbReference type="ARBA" id="ARBA00022777"/>
    </source>
</evidence>
<dbReference type="PANTHER" id="PTHR43095">
    <property type="entry name" value="SUGAR KINASE"/>
    <property type="match status" value="1"/>
</dbReference>
<evidence type="ECO:0000259" key="6">
    <source>
        <dbReference type="Pfam" id="PF00370"/>
    </source>
</evidence>
<keyword evidence="2" id="KW-0119">Carbohydrate metabolism</keyword>
<protein>
    <submittedName>
        <fullName evidence="8">Xylulokinase</fullName>
    </submittedName>
</protein>
<evidence type="ECO:0000313" key="8">
    <source>
        <dbReference type="EMBL" id="TCK27029.1"/>
    </source>
</evidence>
<dbReference type="GO" id="GO:0042732">
    <property type="term" value="P:D-xylose metabolic process"/>
    <property type="evidence" value="ECO:0007669"/>
    <property type="project" value="UniProtKB-KW"/>
</dbReference>
<dbReference type="Proteomes" id="UP000295560">
    <property type="component" value="Unassembled WGS sequence"/>
</dbReference>
<comment type="caution">
    <text evidence="8">The sequence shown here is derived from an EMBL/GenBank/DDBJ whole genome shotgun (WGS) entry which is preliminary data.</text>
</comment>